<comment type="similarity">
    <text evidence="1">Belongs to the type-1 OGG1 family.</text>
</comment>
<dbReference type="Proteomes" id="UP000316426">
    <property type="component" value="Chromosome"/>
</dbReference>
<organism evidence="5 6">
    <name type="scientific">Botrimarina mediterranea</name>
    <dbReference type="NCBI Taxonomy" id="2528022"/>
    <lineage>
        <taxon>Bacteria</taxon>
        <taxon>Pseudomonadati</taxon>
        <taxon>Planctomycetota</taxon>
        <taxon>Planctomycetia</taxon>
        <taxon>Pirellulales</taxon>
        <taxon>Lacipirellulaceae</taxon>
        <taxon>Botrimarina</taxon>
    </lineage>
</organism>
<evidence type="ECO:0000256" key="3">
    <source>
        <dbReference type="ARBA" id="ARBA00044632"/>
    </source>
</evidence>
<gene>
    <name evidence="5" type="ORF">Spa11_34110</name>
</gene>
<evidence type="ECO:0000313" key="5">
    <source>
        <dbReference type="EMBL" id="QDV75198.1"/>
    </source>
</evidence>
<evidence type="ECO:0000256" key="1">
    <source>
        <dbReference type="ARBA" id="ARBA00010679"/>
    </source>
</evidence>
<dbReference type="CDD" id="cd00056">
    <property type="entry name" value="ENDO3c"/>
    <property type="match status" value="1"/>
</dbReference>
<keyword evidence="6" id="KW-1185">Reference proteome</keyword>
<evidence type="ECO:0000259" key="4">
    <source>
        <dbReference type="SMART" id="SM00478"/>
    </source>
</evidence>
<dbReference type="EC" id="4.2.99.18" evidence="2"/>
<dbReference type="GO" id="GO:0140078">
    <property type="term" value="F:class I DNA-(apurinic or apyrimidinic site) endonuclease activity"/>
    <property type="evidence" value="ECO:0007669"/>
    <property type="project" value="UniProtKB-EC"/>
</dbReference>
<accession>A0A518KBP6</accession>
<dbReference type="KEGG" id="bmei:Spa11_34110"/>
<dbReference type="GO" id="GO:0006285">
    <property type="term" value="P:base-excision repair, AP site formation"/>
    <property type="evidence" value="ECO:0007669"/>
    <property type="project" value="TreeGrafter"/>
</dbReference>
<proteinExistence type="inferred from homology"/>
<sequence length="328" mass="37657">MSFPQKSARMPRPSRLSIAVPADLWLPTAVCSYGYFLLAPNRWRPQEFTWERSFDAAEFGLPEERFHATIDQPAGRGAPLRVRCDVVVSPPARQALRAAIGRMLRLDKDLRQLHRALPAAKRRGYGRLIRSATLLEDMVKTITSCNVGWPSTVRMNQLLVERVGGGAFPSAERLARWTPARLQKVCRVGYRAKRIIGLARLFAKGQLEAAWFESPERSTEELREKLLSLDGFGPYSAANVLQLLDRDDELPIDTETYRLYCKRQGVERPVNPLALHPQIITHYERYRPHRFLAYWFELWRDYESQRGEAWTWDADTVGSSFTAAQLDK</sequence>
<dbReference type="SUPFAM" id="SSF48150">
    <property type="entry name" value="DNA-glycosylase"/>
    <property type="match status" value="1"/>
</dbReference>
<dbReference type="PANTHER" id="PTHR10242:SF4">
    <property type="entry name" value="OS07G0657600 PROTEIN"/>
    <property type="match status" value="1"/>
</dbReference>
<dbReference type="InterPro" id="IPR003265">
    <property type="entry name" value="HhH-GPD_domain"/>
</dbReference>
<dbReference type="AlphaFoldDB" id="A0A518KBP6"/>
<reference evidence="5 6" key="1">
    <citation type="submission" date="2019-02" db="EMBL/GenBank/DDBJ databases">
        <title>Deep-cultivation of Planctomycetes and their phenomic and genomic characterization uncovers novel biology.</title>
        <authorList>
            <person name="Wiegand S."/>
            <person name="Jogler M."/>
            <person name="Boedeker C."/>
            <person name="Pinto D."/>
            <person name="Vollmers J."/>
            <person name="Rivas-Marin E."/>
            <person name="Kohn T."/>
            <person name="Peeters S.H."/>
            <person name="Heuer A."/>
            <person name="Rast P."/>
            <person name="Oberbeckmann S."/>
            <person name="Bunk B."/>
            <person name="Jeske O."/>
            <person name="Meyerdierks A."/>
            <person name="Storesund J.E."/>
            <person name="Kallscheuer N."/>
            <person name="Luecker S."/>
            <person name="Lage O.M."/>
            <person name="Pohl T."/>
            <person name="Merkel B.J."/>
            <person name="Hornburger P."/>
            <person name="Mueller R.-W."/>
            <person name="Bruemmer F."/>
            <person name="Labrenz M."/>
            <person name="Spormann A.M."/>
            <person name="Op den Camp H."/>
            <person name="Overmann J."/>
            <person name="Amann R."/>
            <person name="Jetten M.S.M."/>
            <person name="Mascher T."/>
            <person name="Medema M.H."/>
            <person name="Devos D.P."/>
            <person name="Kaster A.-K."/>
            <person name="Ovreas L."/>
            <person name="Rohde M."/>
            <person name="Galperin M.Y."/>
            <person name="Jogler C."/>
        </authorList>
    </citation>
    <scope>NUCLEOTIDE SEQUENCE [LARGE SCALE GENOMIC DNA]</scope>
    <source>
        <strain evidence="5 6">Spa11</strain>
    </source>
</reference>
<dbReference type="SMART" id="SM00478">
    <property type="entry name" value="ENDO3c"/>
    <property type="match status" value="1"/>
</dbReference>
<name>A0A518KBP6_9BACT</name>
<dbReference type="EMBL" id="CP036349">
    <property type="protein sequence ID" value="QDV75198.1"/>
    <property type="molecule type" value="Genomic_DNA"/>
</dbReference>
<dbReference type="GO" id="GO:0034039">
    <property type="term" value="F:8-oxo-7,8-dihydroguanine DNA N-glycosylase activity"/>
    <property type="evidence" value="ECO:0007669"/>
    <property type="project" value="TreeGrafter"/>
</dbReference>
<feature type="domain" description="HhH-GPD" evidence="4">
    <location>
        <begin position="143"/>
        <end position="298"/>
    </location>
</feature>
<evidence type="ECO:0000256" key="2">
    <source>
        <dbReference type="ARBA" id="ARBA00012720"/>
    </source>
</evidence>
<protein>
    <recommendedName>
        <fullName evidence="2">DNA-(apurinic or apyrimidinic site) lyase</fullName>
        <ecNumber evidence="2">4.2.99.18</ecNumber>
    </recommendedName>
</protein>
<evidence type="ECO:0000313" key="6">
    <source>
        <dbReference type="Proteomes" id="UP000316426"/>
    </source>
</evidence>
<comment type="catalytic activity">
    <reaction evidence="3">
        <text>2'-deoxyribonucleotide-(2'-deoxyribose 5'-phosphate)-2'-deoxyribonucleotide-DNA = a 3'-end 2'-deoxyribonucleotide-(2,3-dehydro-2,3-deoxyribose 5'-phosphate)-DNA + a 5'-end 5'-phospho-2'-deoxyribonucleoside-DNA + H(+)</text>
        <dbReference type="Rhea" id="RHEA:66592"/>
        <dbReference type="Rhea" id="RHEA-COMP:13180"/>
        <dbReference type="Rhea" id="RHEA-COMP:16897"/>
        <dbReference type="Rhea" id="RHEA-COMP:17067"/>
        <dbReference type="ChEBI" id="CHEBI:15378"/>
        <dbReference type="ChEBI" id="CHEBI:136412"/>
        <dbReference type="ChEBI" id="CHEBI:157695"/>
        <dbReference type="ChEBI" id="CHEBI:167181"/>
        <dbReference type="EC" id="4.2.99.18"/>
    </reaction>
</comment>
<dbReference type="InterPro" id="IPR011257">
    <property type="entry name" value="DNA_glycosylase"/>
</dbReference>
<dbReference type="InterPro" id="IPR052054">
    <property type="entry name" value="Oxidative_DNA_repair_enzyme"/>
</dbReference>
<dbReference type="PANTHER" id="PTHR10242">
    <property type="entry name" value="8-OXOGUANINE DNA GLYCOSYLASE"/>
    <property type="match status" value="1"/>
</dbReference>
<dbReference type="Gene3D" id="1.10.340.30">
    <property type="entry name" value="Hypothetical protein, domain 2"/>
    <property type="match status" value="1"/>
</dbReference>